<organism evidence="10 12">
    <name type="scientific">Limulus polyphemus</name>
    <name type="common">Atlantic horseshoe crab</name>
    <dbReference type="NCBI Taxonomy" id="6850"/>
    <lineage>
        <taxon>Eukaryota</taxon>
        <taxon>Metazoa</taxon>
        <taxon>Ecdysozoa</taxon>
        <taxon>Arthropoda</taxon>
        <taxon>Chelicerata</taxon>
        <taxon>Merostomata</taxon>
        <taxon>Xiphosura</taxon>
        <taxon>Limulidae</taxon>
        <taxon>Limulus</taxon>
    </lineage>
</organism>
<dbReference type="RefSeq" id="XP_022247829.1">
    <property type="nucleotide sequence ID" value="XM_022392121.1"/>
</dbReference>
<evidence type="ECO:0000313" key="10">
    <source>
        <dbReference type="Proteomes" id="UP000694941"/>
    </source>
</evidence>
<feature type="domain" description="SSD" evidence="9">
    <location>
        <begin position="380"/>
        <end position="512"/>
    </location>
</feature>
<sequence length="1160" mass="130441">MQWYARQVANHPSLVILFIFALTGTCVIIALTTNKLPNFENALLGFEPRGTVLSQRLTAWKNLEENTGWINQPLTMLLRKDPDTVGMDDTYFSGKATASKQKFVSVIRGNASDWQSGPWVELEEGINQIKEEELPAYRERSSGRQSRYSPVGGSFFCNDPGRDYAHVIIQSVNHENLFTLTSLKSICQIEETKLRSSVHFEELCEQTPSKSCCRSWSLANYVALLSNRSSCHDIRETDIASVFELLKSCARYYHQLKLSHDCTAGLCREVPQRCFHFNAVYNIFHYLTDIHFLSPENLHLNTSQLTYTSVFLPLAQSTAAMDYFKDLEKEKLSDGVTEVVAMELGLKQTLFNECLLHDTVIGLAAGVIFLFIWMYTTSFFVTIMTIVSIALSLGVAYFFYTTVYQVEFFPFMNLLALLIAIGIGADDSLIYCKIWACAKAEKNNMTLVKLVKDTLQHSCLTMFVTSFTTAAAFLGSYVSSITAIRCFSLFAGTAVLANFLLTVSWLPASVLVAEKWCSCSWCVCTPPFGFYLPHFQHISICNGLWKLHYSFTDSARVFFEKILPCLIIKPRYIWLVLFTLLAVGGAVSIFYYPSLRLPDSTEFQIFHEDHPFEKYDLELKRLFWFEKVKEKDHFYKLPVTFVWGILPVDNGNYLKPLDSGSLVFDSSFNFSASASQEWLLSFCEQLLNQSFYQSTLGPLLPNCFIRTFKTWMERRCVDGISATDRSPCCNTSKFPYSDSVFNLCIREAIDIFYRTPGYNYFLRRTPGPRFSVKTGTVQAIVIQYDSVYTYSNSYTHMKNFFTEVETWTQNMMKTAPDGMKNGWFISDLEFYDLQDSLSHGTVLALVVAICVAFITLLITTLNLLISIYAIITVACVIFVTVGSLVILDWKLNVVESITVSIAIGLAVDFSLHYGIAYRVSSQDDRESSVVHSLSRIGSPVAMAAFTTFITGALMFHSVVLAYTQIGTFLMVVMTVSWLYATFFLQSLLSVVGPQKGSLQLSYPSLNCCEVPSSAVDKTVYALSDSTLSTSSASYPTQIPSSESHELEPLTTVRAVRAEVLKHVKRKPNSRHNRQRSGSFSSALSRSRDPTFSISTVRSSRKVSLPIVSVTFHGEPSPKHVSGATSSSTIVCAEEEKELMTPTLIRSDDNSDSGSRRNIIV</sequence>
<gene>
    <name evidence="11 12 13 14 15 16" type="primary">LOC106464416</name>
</gene>
<reference evidence="11 12" key="1">
    <citation type="submission" date="2025-05" db="UniProtKB">
        <authorList>
            <consortium name="RefSeq"/>
        </authorList>
    </citation>
    <scope>IDENTIFICATION</scope>
    <source>
        <tissue evidence="11 12">Muscle</tissue>
    </source>
</reference>
<feature type="transmembrane region" description="Helical" evidence="8">
    <location>
        <begin position="354"/>
        <end position="373"/>
    </location>
</feature>
<evidence type="ECO:0000256" key="1">
    <source>
        <dbReference type="ARBA" id="ARBA00004141"/>
    </source>
</evidence>
<evidence type="ECO:0000256" key="7">
    <source>
        <dbReference type="SAM" id="MobiDB-lite"/>
    </source>
</evidence>
<dbReference type="PANTHER" id="PTHR45951">
    <property type="entry name" value="PROTEIN DISPATCHED-RELATED"/>
    <property type="match status" value="1"/>
</dbReference>
<dbReference type="SUPFAM" id="SSF82866">
    <property type="entry name" value="Multidrug efflux transporter AcrB transmembrane domain"/>
    <property type="match status" value="2"/>
</dbReference>
<dbReference type="RefSeq" id="XP_022247831.1">
    <property type="nucleotide sequence ID" value="XM_022392123.1"/>
</dbReference>
<evidence type="ECO:0000313" key="14">
    <source>
        <dbReference type="RefSeq" id="XP_022247829.1"/>
    </source>
</evidence>
<evidence type="ECO:0000313" key="15">
    <source>
        <dbReference type="RefSeq" id="XP_022247830.1"/>
    </source>
</evidence>
<evidence type="ECO:0000256" key="8">
    <source>
        <dbReference type="SAM" id="Phobius"/>
    </source>
</evidence>
<feature type="transmembrane region" description="Helical" evidence="8">
    <location>
        <begin position="867"/>
        <end position="887"/>
    </location>
</feature>
<evidence type="ECO:0000256" key="2">
    <source>
        <dbReference type="ARBA" id="ARBA00022692"/>
    </source>
</evidence>
<comment type="subcellular location">
    <subcellularLocation>
        <location evidence="1">Membrane</location>
        <topology evidence="1">Multi-pass membrane protein</topology>
    </subcellularLocation>
</comment>
<keyword evidence="2 8" id="KW-0812">Transmembrane</keyword>
<protein>
    <submittedName>
        <fullName evidence="11 12">Protein dispatched-like isoform X1</fullName>
    </submittedName>
</protein>
<feature type="transmembrane region" description="Helical" evidence="8">
    <location>
        <begin position="842"/>
        <end position="861"/>
    </location>
</feature>
<dbReference type="Pfam" id="PF12349">
    <property type="entry name" value="Sterol-sensing"/>
    <property type="match status" value="1"/>
</dbReference>
<feature type="compositionally biased region" description="Low complexity" evidence="7">
    <location>
        <begin position="1151"/>
        <end position="1160"/>
    </location>
</feature>
<feature type="transmembrane region" description="Helical" evidence="8">
    <location>
        <begin position="572"/>
        <end position="592"/>
    </location>
</feature>
<evidence type="ECO:0000313" key="16">
    <source>
        <dbReference type="RefSeq" id="XP_022247831.1"/>
    </source>
</evidence>
<keyword evidence="5" id="KW-0325">Glycoprotein</keyword>
<keyword evidence="4 8" id="KW-0472">Membrane</keyword>
<feature type="transmembrane region" description="Helical" evidence="8">
    <location>
        <begin position="379"/>
        <end position="400"/>
    </location>
</feature>
<feature type="transmembrane region" description="Helical" evidence="8">
    <location>
        <begin position="899"/>
        <end position="920"/>
    </location>
</feature>
<feature type="compositionally biased region" description="Low complexity" evidence="7">
    <location>
        <begin position="1075"/>
        <end position="1084"/>
    </location>
</feature>
<dbReference type="RefSeq" id="XP_022247828.1">
    <property type="nucleotide sequence ID" value="XM_022392120.1"/>
</dbReference>
<dbReference type="RefSeq" id="XP_022247827.1">
    <property type="nucleotide sequence ID" value="XM_022392119.1"/>
</dbReference>
<evidence type="ECO:0000256" key="6">
    <source>
        <dbReference type="ARBA" id="ARBA00038046"/>
    </source>
</evidence>
<keyword evidence="10" id="KW-1185">Reference proteome</keyword>
<proteinExistence type="inferred from homology"/>
<keyword evidence="3 8" id="KW-1133">Transmembrane helix</keyword>
<dbReference type="InterPro" id="IPR053958">
    <property type="entry name" value="HMGCR/SNAP/NPC1-like_SSD"/>
</dbReference>
<dbReference type="InterPro" id="IPR052081">
    <property type="entry name" value="Dispatched_Hh_regulator"/>
</dbReference>
<evidence type="ECO:0000256" key="5">
    <source>
        <dbReference type="ARBA" id="ARBA00023180"/>
    </source>
</evidence>
<name>A0ABM1SW21_LIMPO</name>
<evidence type="ECO:0000259" key="9">
    <source>
        <dbReference type="PROSITE" id="PS50156"/>
    </source>
</evidence>
<dbReference type="InterPro" id="IPR004869">
    <property type="entry name" value="MMPL_dom"/>
</dbReference>
<feature type="region of interest" description="Disordered" evidence="7">
    <location>
        <begin position="1062"/>
        <end position="1092"/>
    </location>
</feature>
<feature type="transmembrane region" description="Helical" evidence="8">
    <location>
        <begin position="940"/>
        <end position="961"/>
    </location>
</feature>
<evidence type="ECO:0000256" key="3">
    <source>
        <dbReference type="ARBA" id="ARBA00022989"/>
    </source>
</evidence>
<accession>A0ABM1SW21</accession>
<dbReference type="RefSeq" id="XP_022247830.1">
    <property type="nucleotide sequence ID" value="XM_022392122.1"/>
</dbReference>
<evidence type="ECO:0000313" key="11">
    <source>
        <dbReference type="RefSeq" id="XP_022247826.1"/>
    </source>
</evidence>
<dbReference type="RefSeq" id="XP_022247826.1">
    <property type="nucleotide sequence ID" value="XM_022392118.1"/>
</dbReference>
<dbReference type="GeneID" id="106464416"/>
<feature type="transmembrane region" description="Helical" evidence="8">
    <location>
        <begin position="12"/>
        <end position="31"/>
    </location>
</feature>
<dbReference type="PROSITE" id="PS50156">
    <property type="entry name" value="SSD"/>
    <property type="match status" value="1"/>
</dbReference>
<dbReference type="PANTHER" id="PTHR45951:SF3">
    <property type="entry name" value="PROTEIN DISPATCHED"/>
    <property type="match status" value="1"/>
</dbReference>
<dbReference type="InterPro" id="IPR000731">
    <property type="entry name" value="SSD"/>
</dbReference>
<dbReference type="Pfam" id="PF03176">
    <property type="entry name" value="MMPL"/>
    <property type="match status" value="1"/>
</dbReference>
<feature type="transmembrane region" description="Helical" evidence="8">
    <location>
        <begin position="486"/>
        <end position="506"/>
    </location>
</feature>
<dbReference type="Gene3D" id="1.20.1640.10">
    <property type="entry name" value="Multidrug efflux transporter AcrB transmembrane domain"/>
    <property type="match status" value="2"/>
</dbReference>
<evidence type="ECO:0000256" key="4">
    <source>
        <dbReference type="ARBA" id="ARBA00023136"/>
    </source>
</evidence>
<evidence type="ECO:0000313" key="12">
    <source>
        <dbReference type="RefSeq" id="XP_022247827.1"/>
    </source>
</evidence>
<comment type="similarity">
    <text evidence="6">Belongs to the dispatched family.</text>
</comment>
<evidence type="ECO:0000313" key="13">
    <source>
        <dbReference type="RefSeq" id="XP_022247828.1"/>
    </source>
</evidence>
<feature type="transmembrane region" description="Helical" evidence="8">
    <location>
        <begin position="968"/>
        <end position="988"/>
    </location>
</feature>
<feature type="compositionally biased region" description="Basic residues" evidence="7">
    <location>
        <begin position="1062"/>
        <end position="1074"/>
    </location>
</feature>
<feature type="transmembrane region" description="Helical" evidence="8">
    <location>
        <begin position="455"/>
        <end position="474"/>
    </location>
</feature>
<feature type="region of interest" description="Disordered" evidence="7">
    <location>
        <begin position="1140"/>
        <end position="1160"/>
    </location>
</feature>
<dbReference type="Proteomes" id="UP000694941">
    <property type="component" value="Unplaced"/>
</dbReference>